<dbReference type="Proteomes" id="UP001149090">
    <property type="component" value="Unassembled WGS sequence"/>
</dbReference>
<evidence type="ECO:0000256" key="4">
    <source>
        <dbReference type="PIRSR" id="PIRSR606689-1"/>
    </source>
</evidence>
<dbReference type="CDD" id="cd00878">
    <property type="entry name" value="Arf_Arl"/>
    <property type="match status" value="1"/>
</dbReference>
<proteinExistence type="inferred from homology"/>
<evidence type="ECO:0000256" key="2">
    <source>
        <dbReference type="ARBA" id="ARBA00022741"/>
    </source>
</evidence>
<dbReference type="FunFam" id="3.40.50.300:FF:000412">
    <property type="entry name" value="ADP-ribosylation factor 1"/>
    <property type="match status" value="1"/>
</dbReference>
<dbReference type="Gene3D" id="3.40.50.300">
    <property type="entry name" value="P-loop containing nucleotide triphosphate hydrolases"/>
    <property type="match status" value="1"/>
</dbReference>
<dbReference type="AlphaFoldDB" id="A0A9Q0L8P1"/>
<dbReference type="InterPro" id="IPR005225">
    <property type="entry name" value="Small_GTP-bd"/>
</dbReference>
<dbReference type="InterPro" id="IPR006689">
    <property type="entry name" value="Small_GTPase_ARF/SAR"/>
</dbReference>
<dbReference type="OMA" id="NDRAHEE"/>
<dbReference type="Pfam" id="PF00025">
    <property type="entry name" value="Arf"/>
    <property type="match status" value="1"/>
</dbReference>
<sequence length="176" mass="19979">MGKWFSKNKTLRVLMVGLDSAGKTTTLLKLSKKKATETSPTVGFNVEEVKYGSVKFTVWDVGGQDKIRPLWRHYYEDTEAIVFVIDSSDRDRIDEATKEFTSMMTNQELKDAIILILANKQDLPNPMTADEITEKLKLSSLKDRVWFVQTSCAISGDGLKEGLDWLKAHMNKKSKK</sequence>
<gene>
    <name evidence="7" type="ORF">M0811_12803</name>
</gene>
<reference evidence="7" key="1">
    <citation type="submission" date="2022-10" db="EMBL/GenBank/DDBJ databases">
        <title>Novel sulphate-reducing endosymbionts in the free-living metamonad Anaeramoeba.</title>
        <authorList>
            <person name="Jerlstrom-Hultqvist J."/>
            <person name="Cepicka I."/>
            <person name="Gallot-Lavallee L."/>
            <person name="Salas-Leiva D."/>
            <person name="Curtis B.A."/>
            <person name="Zahonova K."/>
            <person name="Pipaliya S."/>
            <person name="Dacks J."/>
            <person name="Roger A.J."/>
        </authorList>
    </citation>
    <scope>NUCLEOTIDE SEQUENCE</scope>
    <source>
        <strain evidence="7">BMAN</strain>
    </source>
</reference>
<evidence type="ECO:0000256" key="6">
    <source>
        <dbReference type="RuleBase" id="RU003925"/>
    </source>
</evidence>
<dbReference type="PRINTS" id="PR00328">
    <property type="entry name" value="SAR1GTPBP"/>
</dbReference>
<dbReference type="NCBIfam" id="TIGR00231">
    <property type="entry name" value="small_GTP"/>
    <property type="match status" value="1"/>
</dbReference>
<dbReference type="EMBL" id="JAPDFW010000124">
    <property type="protein sequence ID" value="KAJ5067885.1"/>
    <property type="molecule type" value="Genomic_DNA"/>
</dbReference>
<dbReference type="GO" id="GO:0030010">
    <property type="term" value="P:establishment of cell polarity"/>
    <property type="evidence" value="ECO:0007669"/>
    <property type="project" value="UniProtKB-ARBA"/>
</dbReference>
<keyword evidence="8" id="KW-1185">Reference proteome</keyword>
<keyword evidence="2 4" id="KW-0547">Nucleotide-binding</keyword>
<dbReference type="SMART" id="SM00175">
    <property type="entry name" value="RAB"/>
    <property type="match status" value="1"/>
</dbReference>
<evidence type="ECO:0000313" key="7">
    <source>
        <dbReference type="EMBL" id="KAJ5067885.1"/>
    </source>
</evidence>
<comment type="caution">
    <text evidence="7">The sequence shown here is derived from an EMBL/GenBank/DDBJ whole genome shotgun (WGS) entry which is preliminary data.</text>
</comment>
<feature type="binding site" evidence="4">
    <location>
        <position position="63"/>
    </location>
    <ligand>
        <name>GTP</name>
        <dbReference type="ChEBI" id="CHEBI:37565"/>
    </ligand>
</feature>
<dbReference type="PROSITE" id="PS51419">
    <property type="entry name" value="RAB"/>
    <property type="match status" value="1"/>
</dbReference>
<feature type="binding site" evidence="4">
    <location>
        <begin position="17"/>
        <end position="24"/>
    </location>
    <ligand>
        <name>GTP</name>
        <dbReference type="ChEBI" id="CHEBI:37565"/>
    </ligand>
</feature>
<dbReference type="GO" id="GO:0005525">
    <property type="term" value="F:GTP binding"/>
    <property type="evidence" value="ECO:0007669"/>
    <property type="project" value="UniProtKB-KW"/>
</dbReference>
<keyword evidence="5" id="KW-0460">Magnesium</keyword>
<protein>
    <submittedName>
        <fullName evidence="7">E3 ubiquitin-protein ligase trim23</fullName>
    </submittedName>
</protein>
<comment type="similarity">
    <text evidence="1 6">Belongs to the small GTPase superfamily. Arf family.</text>
</comment>
<organism evidence="7 8">
    <name type="scientific">Anaeramoeba ignava</name>
    <name type="common">Anaerobic marine amoeba</name>
    <dbReference type="NCBI Taxonomy" id="1746090"/>
    <lineage>
        <taxon>Eukaryota</taxon>
        <taxon>Metamonada</taxon>
        <taxon>Anaeramoebidae</taxon>
        <taxon>Anaeramoeba</taxon>
    </lineage>
</organism>
<dbReference type="SUPFAM" id="SSF52540">
    <property type="entry name" value="P-loop containing nucleoside triphosphate hydrolases"/>
    <property type="match status" value="1"/>
</dbReference>
<keyword evidence="5" id="KW-0479">Metal-binding</keyword>
<dbReference type="SMART" id="SM00177">
    <property type="entry name" value="ARF"/>
    <property type="match status" value="1"/>
</dbReference>
<accession>A0A9Q0L8P1</accession>
<evidence type="ECO:0000256" key="1">
    <source>
        <dbReference type="ARBA" id="ARBA00010290"/>
    </source>
</evidence>
<keyword evidence="3 4" id="KW-0342">GTP-binding</keyword>
<dbReference type="OrthoDB" id="2011769at2759"/>
<feature type="binding site" evidence="5">
    <location>
        <position position="41"/>
    </location>
    <ligand>
        <name>Mg(2+)</name>
        <dbReference type="ChEBI" id="CHEBI:18420"/>
    </ligand>
</feature>
<dbReference type="InterPro" id="IPR024156">
    <property type="entry name" value="Small_GTPase_ARF"/>
</dbReference>
<feature type="binding site" evidence="5">
    <location>
        <position position="24"/>
    </location>
    <ligand>
        <name>Mg(2+)</name>
        <dbReference type="ChEBI" id="CHEBI:18420"/>
    </ligand>
</feature>
<dbReference type="PANTHER" id="PTHR11711">
    <property type="entry name" value="ADP RIBOSYLATION FACTOR-RELATED"/>
    <property type="match status" value="1"/>
</dbReference>
<dbReference type="GO" id="GO:0046872">
    <property type="term" value="F:metal ion binding"/>
    <property type="evidence" value="ECO:0007669"/>
    <property type="project" value="UniProtKB-KW"/>
</dbReference>
<evidence type="ECO:0000313" key="8">
    <source>
        <dbReference type="Proteomes" id="UP001149090"/>
    </source>
</evidence>
<dbReference type="GO" id="GO:0003924">
    <property type="term" value="F:GTPase activity"/>
    <property type="evidence" value="ECO:0007669"/>
    <property type="project" value="InterPro"/>
</dbReference>
<feature type="binding site" evidence="4">
    <location>
        <begin position="119"/>
        <end position="122"/>
    </location>
    <ligand>
        <name>GTP</name>
        <dbReference type="ChEBI" id="CHEBI:37565"/>
    </ligand>
</feature>
<evidence type="ECO:0000256" key="3">
    <source>
        <dbReference type="ARBA" id="ARBA00023134"/>
    </source>
</evidence>
<evidence type="ECO:0000256" key="5">
    <source>
        <dbReference type="PIRSR" id="PIRSR606689-2"/>
    </source>
</evidence>
<dbReference type="SMART" id="SM00178">
    <property type="entry name" value="SAR"/>
    <property type="match status" value="1"/>
</dbReference>
<name>A0A9Q0L8P1_ANAIG</name>
<dbReference type="PROSITE" id="PS51417">
    <property type="entry name" value="ARF"/>
    <property type="match status" value="1"/>
</dbReference>
<dbReference type="InterPro" id="IPR027417">
    <property type="entry name" value="P-loop_NTPase"/>
</dbReference>